<dbReference type="EMBL" id="JAEUGD010000065">
    <property type="protein sequence ID" value="MBL6448785.1"/>
    <property type="molecule type" value="Genomic_DNA"/>
</dbReference>
<evidence type="ECO:0000313" key="3">
    <source>
        <dbReference type="Proteomes" id="UP000614216"/>
    </source>
</evidence>
<dbReference type="RefSeq" id="WP_202858325.1">
    <property type="nucleotide sequence ID" value="NZ_JAEUGD010000065.1"/>
</dbReference>
<keyword evidence="3" id="KW-1185">Reference proteome</keyword>
<gene>
    <name evidence="2" type="ORF">JMN32_20905</name>
</gene>
<accession>A0A937G2I2</accession>
<sequence>MDQKIQEIKSGEGLGQLKFGMSTNQVKQILGEPDEVETYSYETEEGELSETWHYDSAELSISFDEEEDWKLVSIAISAQDVLFKGHKLIGLKYDELVKALKSLEIGHLEFEDWSSAESPNHKLISAEEIEINFWLDDDVLSEIQLGPLFDDDDNIKWPAIG</sequence>
<keyword evidence="1" id="KW-0732">Signal</keyword>
<dbReference type="Gene3D" id="3.30.1450.10">
    <property type="match status" value="1"/>
</dbReference>
<reference evidence="2" key="1">
    <citation type="submission" date="2021-01" db="EMBL/GenBank/DDBJ databases">
        <title>Fulvivirga kasyanovii gen. nov., sp nov., a novel member of the phylum Bacteroidetes isolated from seawater in a mussel farm.</title>
        <authorList>
            <person name="Zhao L.-H."/>
            <person name="Wang Z.-J."/>
        </authorList>
    </citation>
    <scope>NUCLEOTIDE SEQUENCE</scope>
    <source>
        <strain evidence="2">29W222</strain>
    </source>
</reference>
<proteinExistence type="predicted"/>
<dbReference type="Proteomes" id="UP000614216">
    <property type="component" value="Unassembled WGS sequence"/>
</dbReference>
<name>A0A937G2I2_9BACT</name>
<protein>
    <submittedName>
        <fullName evidence="2">Uncharacterized protein</fullName>
    </submittedName>
</protein>
<dbReference type="InterPro" id="IPR037873">
    <property type="entry name" value="BamE-like"/>
</dbReference>
<evidence type="ECO:0000256" key="1">
    <source>
        <dbReference type="ARBA" id="ARBA00022729"/>
    </source>
</evidence>
<evidence type="ECO:0000313" key="2">
    <source>
        <dbReference type="EMBL" id="MBL6448785.1"/>
    </source>
</evidence>
<dbReference type="AlphaFoldDB" id="A0A937G2I2"/>
<comment type="caution">
    <text evidence="2">The sequence shown here is derived from an EMBL/GenBank/DDBJ whole genome shotgun (WGS) entry which is preliminary data.</text>
</comment>
<organism evidence="2 3">
    <name type="scientific">Fulvivirga marina</name>
    <dbReference type="NCBI Taxonomy" id="2494733"/>
    <lineage>
        <taxon>Bacteria</taxon>
        <taxon>Pseudomonadati</taxon>
        <taxon>Bacteroidota</taxon>
        <taxon>Cytophagia</taxon>
        <taxon>Cytophagales</taxon>
        <taxon>Fulvivirgaceae</taxon>
        <taxon>Fulvivirga</taxon>
    </lineage>
</organism>